<dbReference type="PANTHER" id="PTHR34975">
    <property type="entry name" value="SPORE GERMINATION PROTEIN A2"/>
    <property type="match status" value="1"/>
</dbReference>
<evidence type="ECO:0000256" key="4">
    <source>
        <dbReference type="ARBA" id="ARBA00022544"/>
    </source>
</evidence>
<evidence type="ECO:0000256" key="1">
    <source>
        <dbReference type="ARBA" id="ARBA00004141"/>
    </source>
</evidence>
<proteinExistence type="inferred from homology"/>
<dbReference type="GO" id="GO:0016020">
    <property type="term" value="C:membrane"/>
    <property type="evidence" value="ECO:0007669"/>
    <property type="project" value="UniProtKB-SubCell"/>
</dbReference>
<feature type="transmembrane region" description="Helical" evidence="8">
    <location>
        <begin position="116"/>
        <end position="139"/>
    </location>
</feature>
<sequence length="376" mass="43206">MRNEISEKYMVSPYLIIFPLYSSIVGVGIITYQRKLIVHAGYNAWISVIITSISIHIILWIIYNILSSNRDGQEIITLNNTIFGKFWGNFLNSAVVLYFVYGAFVKLKVYIDMVQVWLFPGINILPISIIFAVTIYYVVCGGFRSVTGIGVWTMLISLPSVIPQVLLTLPFLQPLNLLPLLNHTATDILLSSKSMVFEYLGFETLLIFYPFIKTPAKSQKWAHSVVIFVTFLYLMILILTLMFFSEGQLPYAIWPTLDMISIFEVPLLQRLEYFFISLWFINIIAGISVYLWVACRGMKTAFRIGQPLSLIVFLIAAVTLNYFITDRSTIDWISELYGTVGLYFIYAYIPFMFVCVLIRKRFTRNNNSIDIEARAD</sequence>
<feature type="transmembrane region" description="Helical" evidence="8">
    <location>
        <begin position="224"/>
        <end position="244"/>
    </location>
</feature>
<keyword evidence="7 8" id="KW-0472">Membrane</keyword>
<protein>
    <submittedName>
        <fullName evidence="9">GerAB/ArcD/ProY family transporter</fullName>
    </submittedName>
</protein>
<dbReference type="InterPro" id="IPR004761">
    <property type="entry name" value="Spore_GerAB"/>
</dbReference>
<feature type="transmembrane region" description="Helical" evidence="8">
    <location>
        <begin position="192"/>
        <end position="212"/>
    </location>
</feature>
<dbReference type="Proteomes" id="UP000650466">
    <property type="component" value="Unassembled WGS sequence"/>
</dbReference>
<evidence type="ECO:0000256" key="6">
    <source>
        <dbReference type="ARBA" id="ARBA00022989"/>
    </source>
</evidence>
<dbReference type="Pfam" id="PF03845">
    <property type="entry name" value="Spore_permease"/>
    <property type="match status" value="1"/>
</dbReference>
<keyword evidence="4" id="KW-0309">Germination</keyword>
<feature type="transmembrane region" description="Helical" evidence="8">
    <location>
        <begin position="307"/>
        <end position="324"/>
    </location>
</feature>
<keyword evidence="3" id="KW-0813">Transport</keyword>
<evidence type="ECO:0000256" key="3">
    <source>
        <dbReference type="ARBA" id="ARBA00022448"/>
    </source>
</evidence>
<organism evidence="9 10">
    <name type="scientific">Paenibacillus sedimenti</name>
    <dbReference type="NCBI Taxonomy" id="2770274"/>
    <lineage>
        <taxon>Bacteria</taxon>
        <taxon>Bacillati</taxon>
        <taxon>Bacillota</taxon>
        <taxon>Bacilli</taxon>
        <taxon>Bacillales</taxon>
        <taxon>Paenibacillaceae</taxon>
        <taxon>Paenibacillus</taxon>
    </lineage>
</organism>
<evidence type="ECO:0000313" key="10">
    <source>
        <dbReference type="Proteomes" id="UP000650466"/>
    </source>
</evidence>
<comment type="caution">
    <text evidence="9">The sequence shown here is derived from an EMBL/GenBank/DDBJ whole genome shotgun (WGS) entry which is preliminary data.</text>
</comment>
<dbReference type="NCBIfam" id="TIGR00912">
    <property type="entry name" value="2A0309"/>
    <property type="match status" value="1"/>
</dbReference>
<dbReference type="EMBL" id="JACVVD010000023">
    <property type="protein sequence ID" value="MBD0384683.1"/>
    <property type="molecule type" value="Genomic_DNA"/>
</dbReference>
<gene>
    <name evidence="9" type="ORF">ICC18_32100</name>
</gene>
<keyword evidence="6 8" id="KW-1133">Transmembrane helix</keyword>
<dbReference type="Gene3D" id="1.20.1740.10">
    <property type="entry name" value="Amino acid/polyamine transporter I"/>
    <property type="match status" value="1"/>
</dbReference>
<dbReference type="GO" id="GO:0009847">
    <property type="term" value="P:spore germination"/>
    <property type="evidence" value="ECO:0007669"/>
    <property type="project" value="InterPro"/>
</dbReference>
<dbReference type="AlphaFoldDB" id="A0A926KYQ4"/>
<feature type="transmembrane region" description="Helical" evidence="8">
    <location>
        <begin position="86"/>
        <end position="104"/>
    </location>
</feature>
<comment type="subcellular location">
    <subcellularLocation>
        <location evidence="1">Membrane</location>
        <topology evidence="1">Multi-pass membrane protein</topology>
    </subcellularLocation>
</comment>
<accession>A0A926KYQ4</accession>
<keyword evidence="5 8" id="KW-0812">Transmembrane</keyword>
<evidence type="ECO:0000256" key="2">
    <source>
        <dbReference type="ARBA" id="ARBA00007998"/>
    </source>
</evidence>
<feature type="transmembrane region" description="Helical" evidence="8">
    <location>
        <begin position="336"/>
        <end position="358"/>
    </location>
</feature>
<evidence type="ECO:0000256" key="8">
    <source>
        <dbReference type="SAM" id="Phobius"/>
    </source>
</evidence>
<evidence type="ECO:0000313" key="9">
    <source>
        <dbReference type="EMBL" id="MBD0384683.1"/>
    </source>
</evidence>
<keyword evidence="10" id="KW-1185">Reference proteome</keyword>
<feature type="transmembrane region" description="Helical" evidence="8">
    <location>
        <begin position="151"/>
        <end position="172"/>
    </location>
</feature>
<reference evidence="9" key="1">
    <citation type="submission" date="2020-09" db="EMBL/GenBank/DDBJ databases">
        <title>Draft Genome Sequence of Paenibacillus sp. WST5.</title>
        <authorList>
            <person name="Bao Z."/>
        </authorList>
    </citation>
    <scope>NUCLEOTIDE SEQUENCE</scope>
    <source>
        <strain evidence="9">WST5</strain>
    </source>
</reference>
<feature type="transmembrane region" description="Helical" evidence="8">
    <location>
        <begin position="12"/>
        <end position="32"/>
    </location>
</feature>
<dbReference type="PANTHER" id="PTHR34975:SF2">
    <property type="entry name" value="SPORE GERMINATION PROTEIN A2"/>
    <property type="match status" value="1"/>
</dbReference>
<evidence type="ECO:0000256" key="5">
    <source>
        <dbReference type="ARBA" id="ARBA00022692"/>
    </source>
</evidence>
<evidence type="ECO:0000256" key="7">
    <source>
        <dbReference type="ARBA" id="ARBA00023136"/>
    </source>
</evidence>
<feature type="transmembrane region" description="Helical" evidence="8">
    <location>
        <begin position="44"/>
        <end position="66"/>
    </location>
</feature>
<comment type="similarity">
    <text evidence="2">Belongs to the amino acid-polyamine-organocation (APC) superfamily. Spore germination protein (SGP) (TC 2.A.3.9) family.</text>
</comment>
<name>A0A926KYQ4_9BACL</name>
<feature type="transmembrane region" description="Helical" evidence="8">
    <location>
        <begin position="273"/>
        <end position="295"/>
    </location>
</feature>